<keyword evidence="2 5" id="KW-0812">Transmembrane</keyword>
<dbReference type="STRING" id="1297742.A176_004282"/>
<dbReference type="Pfam" id="PF02674">
    <property type="entry name" value="Colicin_V"/>
    <property type="match status" value="1"/>
</dbReference>
<dbReference type="EMBL" id="CP012109">
    <property type="protein sequence ID" value="AKQ67370.1"/>
    <property type="molecule type" value="Genomic_DNA"/>
</dbReference>
<gene>
    <name evidence="6" type="ORF">A176_004282</name>
</gene>
<keyword evidence="7" id="KW-1185">Reference proteome</keyword>
<evidence type="ECO:0000256" key="4">
    <source>
        <dbReference type="ARBA" id="ARBA00023136"/>
    </source>
</evidence>
<proteinExistence type="predicted"/>
<dbReference type="OrthoDB" id="5381085at2"/>
<name>A0A0H4X180_9BACT</name>
<evidence type="ECO:0000256" key="5">
    <source>
        <dbReference type="SAM" id="Phobius"/>
    </source>
</evidence>
<keyword evidence="3 5" id="KW-1133">Transmembrane helix</keyword>
<dbReference type="RefSeq" id="WP_002634897.1">
    <property type="nucleotide sequence ID" value="NZ_CP012109.1"/>
</dbReference>
<dbReference type="GO" id="GO:0009403">
    <property type="term" value="P:toxin biosynthetic process"/>
    <property type="evidence" value="ECO:0007669"/>
    <property type="project" value="InterPro"/>
</dbReference>
<evidence type="ECO:0000256" key="3">
    <source>
        <dbReference type="ARBA" id="ARBA00022989"/>
    </source>
</evidence>
<dbReference type="AlphaFoldDB" id="A0A0H4X180"/>
<comment type="subcellular location">
    <subcellularLocation>
        <location evidence="1">Membrane</location>
        <topology evidence="1">Multi-pass membrane protein</topology>
    </subcellularLocation>
</comment>
<evidence type="ECO:0000256" key="2">
    <source>
        <dbReference type="ARBA" id="ARBA00022692"/>
    </source>
</evidence>
<keyword evidence="4 5" id="KW-0472">Membrane</keyword>
<organism evidence="6 7">
    <name type="scientific">Pseudomyxococcus hansupus</name>
    <dbReference type="NCBI Taxonomy" id="1297742"/>
    <lineage>
        <taxon>Bacteria</taxon>
        <taxon>Pseudomonadati</taxon>
        <taxon>Myxococcota</taxon>
        <taxon>Myxococcia</taxon>
        <taxon>Myxococcales</taxon>
        <taxon>Cystobacterineae</taxon>
        <taxon>Myxococcaceae</taxon>
        <taxon>Pseudomyxococcus</taxon>
    </lineage>
</organism>
<dbReference type="Proteomes" id="UP000009026">
    <property type="component" value="Chromosome"/>
</dbReference>
<dbReference type="eggNOG" id="COG1286">
    <property type="taxonomic scope" value="Bacteria"/>
</dbReference>
<accession>A0A0H4X180</accession>
<sequence>MVIDLIILGLVLFFALIGAATGVSRQVANWAGLAVGYFASRRLGPVAGPHLAEALGSPLFLGFIVGTVLVFICTWLAVRYALGALLLRILSTGQHNENRGLDRFLGFVLGGAKMGLIAWVILSGIAFFEQHVVIAGRRVGFSPKESLSIEVARRYNLFEMTQFAPVGNLVEVSKAAGDPKRAGKLQDDPAYKALRKDPRFQRLLQDPKLKQALARGDTAALLRNDGVLQLIQDPDVVARLGAAARASERAP</sequence>
<evidence type="ECO:0000256" key="1">
    <source>
        <dbReference type="ARBA" id="ARBA00004141"/>
    </source>
</evidence>
<feature type="transmembrane region" description="Helical" evidence="5">
    <location>
        <begin position="58"/>
        <end position="82"/>
    </location>
</feature>
<reference evidence="6 7" key="1">
    <citation type="journal article" date="2016" name="PLoS ONE">
        <title>Complete Genome Sequence and Comparative Genomics of a Novel Myxobacterium Myxococcus hansupus.</title>
        <authorList>
            <person name="Sharma G."/>
            <person name="Narwani T."/>
            <person name="Subramanian S."/>
        </authorList>
    </citation>
    <scope>NUCLEOTIDE SEQUENCE [LARGE SCALE GENOMIC DNA]</scope>
    <source>
        <strain evidence="7">mixupus</strain>
    </source>
</reference>
<evidence type="ECO:0000313" key="6">
    <source>
        <dbReference type="EMBL" id="AKQ67370.1"/>
    </source>
</evidence>
<feature type="transmembrane region" description="Helical" evidence="5">
    <location>
        <begin position="103"/>
        <end position="128"/>
    </location>
</feature>
<dbReference type="PATRIC" id="fig|1297742.4.peg.4325"/>
<dbReference type="KEGG" id="mym:A176_004282"/>
<dbReference type="GO" id="GO:0016020">
    <property type="term" value="C:membrane"/>
    <property type="evidence" value="ECO:0007669"/>
    <property type="project" value="UniProtKB-SubCell"/>
</dbReference>
<evidence type="ECO:0000313" key="7">
    <source>
        <dbReference type="Proteomes" id="UP000009026"/>
    </source>
</evidence>
<protein>
    <submittedName>
        <fullName evidence="6">CvpA family protein</fullName>
    </submittedName>
</protein>
<dbReference type="InterPro" id="IPR003825">
    <property type="entry name" value="Colicin-V_CvpA"/>
</dbReference>